<dbReference type="RefSeq" id="WP_184996298.1">
    <property type="nucleotide sequence ID" value="NZ_BOMK01000031.1"/>
</dbReference>
<name>A0A7W7I2I8_9ACTN</name>
<dbReference type="Gene3D" id="3.30.530.20">
    <property type="match status" value="1"/>
</dbReference>
<organism evidence="3 4">
    <name type="scientific">Actinoplanes digitatis</name>
    <dbReference type="NCBI Taxonomy" id="1868"/>
    <lineage>
        <taxon>Bacteria</taxon>
        <taxon>Bacillati</taxon>
        <taxon>Actinomycetota</taxon>
        <taxon>Actinomycetes</taxon>
        <taxon>Micromonosporales</taxon>
        <taxon>Micromonosporaceae</taxon>
        <taxon>Actinoplanes</taxon>
    </lineage>
</organism>
<protein>
    <recommendedName>
        <fullName evidence="2">Activator of Hsp90 ATPase homologue 1/2-like C-terminal domain-containing protein</fullName>
    </recommendedName>
</protein>
<keyword evidence="4" id="KW-1185">Reference proteome</keyword>
<comment type="caution">
    <text evidence="3">The sequence shown here is derived from an EMBL/GenBank/DDBJ whole genome shotgun (WGS) entry which is preliminary data.</text>
</comment>
<evidence type="ECO:0000313" key="4">
    <source>
        <dbReference type="Proteomes" id="UP000578112"/>
    </source>
</evidence>
<reference evidence="3 4" key="1">
    <citation type="submission" date="2020-08" db="EMBL/GenBank/DDBJ databases">
        <title>Sequencing the genomes of 1000 actinobacteria strains.</title>
        <authorList>
            <person name="Klenk H.-P."/>
        </authorList>
    </citation>
    <scope>NUCLEOTIDE SEQUENCE [LARGE SCALE GENOMIC DNA]</scope>
    <source>
        <strain evidence="3 4">DSM 43149</strain>
    </source>
</reference>
<proteinExistence type="inferred from homology"/>
<dbReference type="SUPFAM" id="SSF55961">
    <property type="entry name" value="Bet v1-like"/>
    <property type="match status" value="1"/>
</dbReference>
<comment type="similarity">
    <text evidence="1">Belongs to the AHA1 family.</text>
</comment>
<dbReference type="AlphaFoldDB" id="A0A7W7I2I8"/>
<evidence type="ECO:0000313" key="3">
    <source>
        <dbReference type="EMBL" id="MBB4765210.1"/>
    </source>
</evidence>
<gene>
    <name evidence="3" type="ORF">BJ971_005766</name>
</gene>
<dbReference type="EMBL" id="JACHNH010000001">
    <property type="protein sequence ID" value="MBB4765210.1"/>
    <property type="molecule type" value="Genomic_DNA"/>
</dbReference>
<sequence>MNSSFSTSFSVEQSPDEVFRAIVDVSRWWTGDIDGSAGEVGDEFVYRYGDLHVSRQGVTKLVPGRAVVWRVLDAKLSFTEDPAEWVGTEIDFRIDRRDGRTVVTFEHVGLVPGVECFDQCSSAWGFFVNGSLKRLITTGEGPTTPPWAEGA</sequence>
<evidence type="ECO:0000256" key="1">
    <source>
        <dbReference type="ARBA" id="ARBA00006817"/>
    </source>
</evidence>
<feature type="domain" description="Activator of Hsp90 ATPase homologue 1/2-like C-terminal" evidence="2">
    <location>
        <begin position="14"/>
        <end position="114"/>
    </location>
</feature>
<dbReference type="Pfam" id="PF08327">
    <property type="entry name" value="AHSA1"/>
    <property type="match status" value="1"/>
</dbReference>
<dbReference type="InterPro" id="IPR013538">
    <property type="entry name" value="ASHA1/2-like_C"/>
</dbReference>
<accession>A0A7W7I2I8</accession>
<dbReference type="CDD" id="cd07814">
    <property type="entry name" value="SRPBCC_CalC_Aha1-like"/>
    <property type="match status" value="1"/>
</dbReference>
<evidence type="ECO:0000259" key="2">
    <source>
        <dbReference type="Pfam" id="PF08327"/>
    </source>
</evidence>
<dbReference type="InterPro" id="IPR023393">
    <property type="entry name" value="START-like_dom_sf"/>
</dbReference>
<dbReference type="Proteomes" id="UP000578112">
    <property type="component" value="Unassembled WGS sequence"/>
</dbReference>